<dbReference type="InterPro" id="IPR015413">
    <property type="entry name" value="Methionyl/Leucyl_tRNA_Synth"/>
</dbReference>
<keyword evidence="5 11" id="KW-0547">Nucleotide-binding</keyword>
<dbReference type="Gene3D" id="2.170.220.10">
    <property type="match status" value="1"/>
</dbReference>
<dbReference type="InterPro" id="IPR023457">
    <property type="entry name" value="Met-tRNA_synth_2"/>
</dbReference>
<dbReference type="NCBIfam" id="TIGR00398">
    <property type="entry name" value="metG"/>
    <property type="match status" value="1"/>
</dbReference>
<evidence type="ECO:0000256" key="8">
    <source>
        <dbReference type="ARBA" id="ARBA00022917"/>
    </source>
</evidence>
<dbReference type="EMBL" id="QGHD01000043">
    <property type="protein sequence ID" value="PWK88467.1"/>
    <property type="molecule type" value="Genomic_DNA"/>
</dbReference>
<dbReference type="NCBIfam" id="NF008900">
    <property type="entry name" value="PRK12267.1"/>
    <property type="match status" value="1"/>
</dbReference>
<keyword evidence="6 11" id="KW-0067">ATP-binding</keyword>
<comment type="caution">
    <text evidence="13">The sequence shown here is derived from an EMBL/GenBank/DDBJ whole genome shotgun (WGS) entry which is preliminary data.</text>
</comment>
<proteinExistence type="inferred from homology"/>
<dbReference type="InterPro" id="IPR014758">
    <property type="entry name" value="Met-tRNA_synth"/>
</dbReference>
<keyword evidence="9 11" id="KW-0030">Aminoacyl-tRNA synthetase</keyword>
<dbReference type="Gene3D" id="3.40.50.620">
    <property type="entry name" value="HUPs"/>
    <property type="match status" value="1"/>
</dbReference>
<evidence type="ECO:0000256" key="1">
    <source>
        <dbReference type="ARBA" id="ARBA00003314"/>
    </source>
</evidence>
<feature type="domain" description="TRNA-binding" evidence="12">
    <location>
        <begin position="538"/>
        <end position="641"/>
    </location>
</feature>
<dbReference type="InterPro" id="IPR014729">
    <property type="entry name" value="Rossmann-like_a/b/a_fold"/>
</dbReference>
<dbReference type="SUPFAM" id="SSF50249">
    <property type="entry name" value="Nucleic acid-binding proteins"/>
    <property type="match status" value="1"/>
</dbReference>
<sequence length="696" mass="78922">MKNFYVTTPIYYVNDAPHIGHSYTTVLADILTRFHKLLGYQTFFLTGTDEHGQKVQRAAAKRGVTPQEHVDEYNLRFKNLWKKMDIDYDFFIRTTDAEHKEFVRQCLQMLWDKGEIYSKEYEGWYSVGEERFFTQDELDENGCDPISHRPVDWIKEKNYFFKMGSYQKQLIDYLENHKDWIVPDYRWNEIRGFLKQPLNDLCISRPKARLSWGIPLPFDEDYVTYVWFDALLNYVSAVMKIENGKLVPRRTYANGETIWPATYHLVGKDIITTHSVYWPTMLFALGFPLPTHILAHGWWLVGNDKMSKTTGNVVNPMDYMEKYGVDSFRYYLARDMVVGQDASFTHEGFIRRINSDLANDLGNVVNRVHRLVLTNFGGILPKPATPFGDEEKAIQAQAEKLNATVNNLLENVKLSQSVEEIMGLVRSVNRYFEVKAPWKLAKDESKKDELSTVLFVAAEAVRIALSFLSPIIPAKSREGLAMLGTSLEGVQDLNWGKFQGGEKFGEGAALFPRIVEEVKKPEAQPKPKQNKPLNAEDVPAAMDIRVAKILSVENHPDADSLYVLKVDAGEAEPRTICSGLRASYTADELQNRMIVLFANLKPAPLRGIMSNGMLFAGDTDAEHICKLIAPPEGAKPGERATFNGISPSSESRILKVKDFEKISLEARGKIVTWNGHALEVSGKAVTCDVAEGAKVH</sequence>
<comment type="similarity">
    <text evidence="11">Belongs to the class-I aminoacyl-tRNA synthetase family. MetG type 2B subfamily.</text>
</comment>
<dbReference type="CDD" id="cd02799">
    <property type="entry name" value="tRNA_bind_EMAP-II_like"/>
    <property type="match status" value="1"/>
</dbReference>
<dbReference type="Pfam" id="PF01588">
    <property type="entry name" value="tRNA_bind"/>
    <property type="match status" value="1"/>
</dbReference>
<dbReference type="PANTHER" id="PTHR43326">
    <property type="entry name" value="METHIONYL-TRNA SYNTHETASE"/>
    <property type="match status" value="1"/>
</dbReference>
<comment type="subcellular location">
    <subcellularLocation>
        <location evidence="11">Cytoplasm</location>
    </subcellularLocation>
</comment>
<keyword evidence="14" id="KW-1185">Reference proteome</keyword>
<name>A0ABX5LKM5_9BACT</name>
<evidence type="ECO:0000256" key="3">
    <source>
        <dbReference type="ARBA" id="ARBA00022555"/>
    </source>
</evidence>
<keyword evidence="2 11" id="KW-0963">Cytoplasm</keyword>
<evidence type="ECO:0000313" key="13">
    <source>
        <dbReference type="EMBL" id="PWK88467.1"/>
    </source>
</evidence>
<dbReference type="HAMAP" id="MF_01228">
    <property type="entry name" value="Met_tRNA_synth_type2"/>
    <property type="match status" value="1"/>
</dbReference>
<reference evidence="13 14" key="1">
    <citation type="submission" date="2018-05" db="EMBL/GenBank/DDBJ databases">
        <title>Animal gut microbial communities from fecal samples from Wisconsin, USA.</title>
        <authorList>
            <person name="Neumann A."/>
        </authorList>
    </citation>
    <scope>NUCLEOTIDE SEQUENCE [LARGE SCALE GENOMIC DNA]</scope>
    <source>
        <strain evidence="13 14">UWS4</strain>
    </source>
</reference>
<dbReference type="Pfam" id="PF19303">
    <property type="entry name" value="Anticodon_3"/>
    <property type="match status" value="1"/>
</dbReference>
<evidence type="ECO:0000256" key="5">
    <source>
        <dbReference type="ARBA" id="ARBA00022741"/>
    </source>
</evidence>
<dbReference type="SUPFAM" id="SSF47323">
    <property type="entry name" value="Anticodon-binding domain of a subclass of class I aminoacyl-tRNA synthetases"/>
    <property type="match status" value="1"/>
</dbReference>
<dbReference type="CDD" id="cd07957">
    <property type="entry name" value="Anticodon_Ia_Met"/>
    <property type="match status" value="1"/>
</dbReference>
<comment type="function">
    <text evidence="1 11">Is required not only for elongation of protein synthesis but also for the initiation of all mRNA translation through initiator tRNA(fMet) aminoacylation.</text>
</comment>
<evidence type="ECO:0000256" key="9">
    <source>
        <dbReference type="ARBA" id="ARBA00023146"/>
    </source>
</evidence>
<dbReference type="InterPro" id="IPR012340">
    <property type="entry name" value="NA-bd_OB-fold"/>
</dbReference>
<evidence type="ECO:0000256" key="4">
    <source>
        <dbReference type="ARBA" id="ARBA00022598"/>
    </source>
</evidence>
<evidence type="ECO:0000256" key="11">
    <source>
        <dbReference type="HAMAP-Rule" id="MF_01228"/>
    </source>
</evidence>
<feature type="binding site" evidence="11">
    <location>
        <position position="143"/>
    </location>
    <ligand>
        <name>Zn(2+)</name>
        <dbReference type="ChEBI" id="CHEBI:29105"/>
    </ligand>
</feature>
<gene>
    <name evidence="11" type="primary">metG</name>
    <name evidence="13" type="ORF">B0H50_1437</name>
</gene>
<evidence type="ECO:0000256" key="10">
    <source>
        <dbReference type="ARBA" id="ARBA00047364"/>
    </source>
</evidence>
<dbReference type="Gene3D" id="2.40.50.140">
    <property type="entry name" value="Nucleic acid-binding proteins"/>
    <property type="match status" value="1"/>
</dbReference>
<feature type="short sequence motif" description="'KMSKS' region" evidence="11">
    <location>
        <begin position="305"/>
        <end position="309"/>
    </location>
</feature>
<dbReference type="RefSeq" id="WP_109587870.1">
    <property type="nucleotide sequence ID" value="NZ_QGHD01000043.1"/>
</dbReference>
<dbReference type="PANTHER" id="PTHR43326:SF1">
    <property type="entry name" value="METHIONINE--TRNA LIGASE, MITOCHONDRIAL"/>
    <property type="match status" value="1"/>
</dbReference>
<dbReference type="InterPro" id="IPR002547">
    <property type="entry name" value="tRNA-bd_dom"/>
</dbReference>
<keyword evidence="8 11" id="KW-0648">Protein biosynthesis</keyword>
<keyword evidence="4 11" id="KW-0436">Ligase</keyword>
<comment type="caution">
    <text evidence="11">Lacks conserved residue(s) required for the propagation of feature annotation.</text>
</comment>
<keyword evidence="3 11" id="KW-0820">tRNA-binding</keyword>
<dbReference type="Gene3D" id="1.10.730.10">
    <property type="entry name" value="Isoleucyl-tRNA Synthetase, Domain 1"/>
    <property type="match status" value="1"/>
</dbReference>
<evidence type="ECO:0000259" key="12">
    <source>
        <dbReference type="PROSITE" id="PS50886"/>
    </source>
</evidence>
<comment type="subunit">
    <text evidence="11">Homodimer.</text>
</comment>
<dbReference type="PRINTS" id="PR01041">
    <property type="entry name" value="TRNASYNTHMET"/>
</dbReference>
<evidence type="ECO:0000256" key="7">
    <source>
        <dbReference type="ARBA" id="ARBA00022884"/>
    </source>
</evidence>
<dbReference type="SUPFAM" id="SSF52374">
    <property type="entry name" value="Nucleotidylyl transferase"/>
    <property type="match status" value="1"/>
</dbReference>
<protein>
    <recommendedName>
        <fullName evidence="11">Methionine--tRNA ligase</fullName>
        <ecNumber evidence="11">6.1.1.10</ecNumber>
    </recommendedName>
    <alternativeName>
        <fullName evidence="11">Methionyl-tRNA synthetase</fullName>
        <shortName evidence="11">MetRS</shortName>
    </alternativeName>
</protein>
<evidence type="ECO:0000313" key="14">
    <source>
        <dbReference type="Proteomes" id="UP000245523"/>
    </source>
</evidence>
<dbReference type="CDD" id="cd00814">
    <property type="entry name" value="MetRS_core"/>
    <property type="match status" value="1"/>
</dbReference>
<dbReference type="Proteomes" id="UP000245523">
    <property type="component" value="Unassembled WGS sequence"/>
</dbReference>
<comment type="catalytic activity">
    <reaction evidence="10 11">
        <text>tRNA(Met) + L-methionine + ATP = L-methionyl-tRNA(Met) + AMP + diphosphate</text>
        <dbReference type="Rhea" id="RHEA:13481"/>
        <dbReference type="Rhea" id="RHEA-COMP:9667"/>
        <dbReference type="Rhea" id="RHEA-COMP:9698"/>
        <dbReference type="ChEBI" id="CHEBI:30616"/>
        <dbReference type="ChEBI" id="CHEBI:33019"/>
        <dbReference type="ChEBI" id="CHEBI:57844"/>
        <dbReference type="ChEBI" id="CHEBI:78442"/>
        <dbReference type="ChEBI" id="CHEBI:78530"/>
        <dbReference type="ChEBI" id="CHEBI:456215"/>
        <dbReference type="EC" id="6.1.1.10"/>
    </reaction>
</comment>
<dbReference type="Pfam" id="PF09334">
    <property type="entry name" value="tRNA-synt_1g"/>
    <property type="match status" value="2"/>
</dbReference>
<dbReference type="InterPro" id="IPR033911">
    <property type="entry name" value="MetRS_core"/>
</dbReference>
<accession>A0ABX5LKM5</accession>
<evidence type="ECO:0000256" key="6">
    <source>
        <dbReference type="ARBA" id="ARBA00022840"/>
    </source>
</evidence>
<keyword evidence="7 11" id="KW-0694">RNA-binding</keyword>
<dbReference type="PROSITE" id="PS50886">
    <property type="entry name" value="TRBD"/>
    <property type="match status" value="1"/>
</dbReference>
<evidence type="ECO:0000256" key="2">
    <source>
        <dbReference type="ARBA" id="ARBA00022490"/>
    </source>
</evidence>
<dbReference type="InterPro" id="IPR041872">
    <property type="entry name" value="Anticodon_Met"/>
</dbReference>
<feature type="short sequence motif" description="'HIGH' region" evidence="11">
    <location>
        <begin position="11"/>
        <end position="21"/>
    </location>
</feature>
<dbReference type="EC" id="6.1.1.10" evidence="11"/>
<organism evidence="13 14">
    <name type="scientific">Hallerella porci</name>
    <dbReference type="NCBI Taxonomy" id="1945871"/>
    <lineage>
        <taxon>Bacteria</taxon>
        <taxon>Pseudomonadati</taxon>
        <taxon>Fibrobacterota</taxon>
        <taxon>Fibrobacteria</taxon>
        <taxon>Fibrobacterales</taxon>
        <taxon>Fibrobacteraceae</taxon>
        <taxon>Hallerella</taxon>
    </lineage>
</organism>
<dbReference type="InterPro" id="IPR009080">
    <property type="entry name" value="tRNAsynth_Ia_anticodon-bd"/>
</dbReference>